<dbReference type="EMBL" id="CM035414">
    <property type="protein sequence ID" value="KAH7429139.1"/>
    <property type="molecule type" value="Genomic_DNA"/>
</dbReference>
<dbReference type="Gene3D" id="2.60.120.330">
    <property type="entry name" value="B-lactam Antibiotic, Isopenicillin N Synthase, Chain"/>
    <property type="match status" value="1"/>
</dbReference>
<dbReference type="EMBL" id="CM035414">
    <property type="protein sequence ID" value="KAH7429135.1"/>
    <property type="molecule type" value="Genomic_DNA"/>
</dbReference>
<evidence type="ECO:0008006" key="3">
    <source>
        <dbReference type="Google" id="ProtNLM"/>
    </source>
</evidence>
<reference evidence="1" key="1">
    <citation type="submission" date="2021-08" db="EMBL/GenBank/DDBJ databases">
        <title>WGS assembly of Ceratopteris richardii.</title>
        <authorList>
            <person name="Marchant D.B."/>
            <person name="Chen G."/>
            <person name="Jenkins J."/>
            <person name="Shu S."/>
            <person name="Leebens-Mack J."/>
            <person name="Grimwood J."/>
            <person name="Schmutz J."/>
            <person name="Soltis P."/>
            <person name="Soltis D."/>
            <person name="Chen Z.-H."/>
        </authorList>
    </citation>
    <scope>NUCLEOTIDE SEQUENCE</scope>
    <source>
        <strain evidence="1">Whitten #5841</strain>
        <tissue evidence="1">Leaf</tissue>
    </source>
</reference>
<dbReference type="Proteomes" id="UP000825935">
    <property type="component" value="Chromosome 9"/>
</dbReference>
<dbReference type="InterPro" id="IPR027443">
    <property type="entry name" value="IPNS-like_sf"/>
</dbReference>
<accession>A0A8T2U089</accession>
<dbReference type="PANTHER" id="PTHR48253">
    <property type="match status" value="1"/>
</dbReference>
<dbReference type="EMBL" id="CM035414">
    <property type="protein sequence ID" value="KAH7429136.1"/>
    <property type="molecule type" value="Genomic_DNA"/>
</dbReference>
<gene>
    <name evidence="1" type="ORF">KP509_09G032500</name>
</gene>
<dbReference type="AlphaFoldDB" id="A0A8T2U089"/>
<protein>
    <recommendedName>
        <fullName evidence="3">Isopenicillin N synthase-like Fe(2+) 2OG dioxygenase domain-containing protein</fullName>
    </recommendedName>
</protein>
<proteinExistence type="predicted"/>
<dbReference type="EMBL" id="CM035414">
    <property type="protein sequence ID" value="KAH7429137.1"/>
    <property type="molecule type" value="Genomic_DNA"/>
</dbReference>
<name>A0A8T2U089_CERRI</name>
<sequence>MEERLLEPEIFEYGDLLQLVTRDQHDDDAINVSLLARFMHALGPAGCGLIAVRNVPYLVSSRHFLLPLARFLALSSPSVRSGILKEHGLGTDVSFKNPDRSVSSFAAQFYFGKDQRHAHCSQIMESEGANSRSNDWKMKEDVEDFHNELHQLGSIYKRLGKSMVDVGLLVARICDMAIPGVQLEETILEACTAKGRLIHYHSLVDRLFLKAFSSSNICKPNRRKKVNQVTGGPTSVVTEASVCKDMWQDWHFDYGIFTVLTVPMFLNPLDIDLNRVDAASIDLKKSRVETSDSVRGLEPNAFHKHIGLKVLIPLDGCMAFVNVPPDCLIVQVGECAQILTGGKLQAIAHCVCRPPNMSDISRETFVVFLQPAWHKQLYWSGSSVDQSTSSHSAKDFNSSEQNSLESKIPALDSRWKNGCTFADFAKETTKQYYGTSGIQSTK</sequence>
<dbReference type="PANTHER" id="PTHR48253:SF2">
    <property type="entry name" value="ISOPENICILLIN N SYNTHASE-LIKE FE(2+) 2OG DIOXYGENASE DOMAIN-CONTAINING PROTEIN"/>
    <property type="match status" value="1"/>
</dbReference>
<dbReference type="SUPFAM" id="SSF51197">
    <property type="entry name" value="Clavaminate synthase-like"/>
    <property type="match status" value="1"/>
</dbReference>
<evidence type="ECO:0000313" key="2">
    <source>
        <dbReference type="Proteomes" id="UP000825935"/>
    </source>
</evidence>
<evidence type="ECO:0000313" key="1">
    <source>
        <dbReference type="EMBL" id="KAH7429137.1"/>
    </source>
</evidence>
<organism evidence="1 2">
    <name type="scientific">Ceratopteris richardii</name>
    <name type="common">Triangle waterfern</name>
    <dbReference type="NCBI Taxonomy" id="49495"/>
    <lineage>
        <taxon>Eukaryota</taxon>
        <taxon>Viridiplantae</taxon>
        <taxon>Streptophyta</taxon>
        <taxon>Embryophyta</taxon>
        <taxon>Tracheophyta</taxon>
        <taxon>Polypodiopsida</taxon>
        <taxon>Polypodiidae</taxon>
        <taxon>Polypodiales</taxon>
        <taxon>Pteridineae</taxon>
        <taxon>Pteridaceae</taxon>
        <taxon>Parkerioideae</taxon>
        <taxon>Ceratopteris</taxon>
    </lineage>
</organism>
<comment type="caution">
    <text evidence="1">The sequence shown here is derived from an EMBL/GenBank/DDBJ whole genome shotgun (WGS) entry which is preliminary data.</text>
</comment>
<dbReference type="OrthoDB" id="438224at2759"/>
<dbReference type="EMBL" id="CM035414">
    <property type="protein sequence ID" value="KAH7429138.1"/>
    <property type="molecule type" value="Genomic_DNA"/>
</dbReference>
<keyword evidence="2" id="KW-1185">Reference proteome</keyword>
<dbReference type="OMA" id="RLAVMDH"/>